<dbReference type="EMBL" id="JAKLMC020000012">
    <property type="protein sequence ID" value="KAK5953079.1"/>
    <property type="molecule type" value="Genomic_DNA"/>
</dbReference>
<accession>A0AAN8EDI5</accession>
<reference evidence="1 2" key="1">
    <citation type="submission" date="2022-12" db="EMBL/GenBank/DDBJ databases">
        <title>Genomic features and morphological characterization of a novel Knufia sp. strain isolated from spacecraft assembly facility.</title>
        <authorList>
            <person name="Teixeira M."/>
            <person name="Chander A.M."/>
            <person name="Stajich J.E."/>
            <person name="Venkateswaran K."/>
        </authorList>
    </citation>
    <scope>NUCLEOTIDE SEQUENCE [LARGE SCALE GENOMIC DNA]</scope>
    <source>
        <strain evidence="1 2">FJI-L2-BK-P2</strain>
    </source>
</reference>
<proteinExistence type="predicted"/>
<comment type="caution">
    <text evidence="1">The sequence shown here is derived from an EMBL/GenBank/DDBJ whole genome shotgun (WGS) entry which is preliminary data.</text>
</comment>
<dbReference type="Proteomes" id="UP001316803">
    <property type="component" value="Unassembled WGS sequence"/>
</dbReference>
<gene>
    <name evidence="1" type="ORF">OHC33_005647</name>
</gene>
<protein>
    <submittedName>
        <fullName evidence="1">Uncharacterized protein</fullName>
    </submittedName>
</protein>
<sequence>MAILFKLVHEDVVNQTWSCLQQPVYKHGLFDTYFFNHEILEETAAAAKISFCPSLTEVIQGAKPPDIHIFETRPTEISKQ</sequence>
<organism evidence="1 2">
    <name type="scientific">Knufia fluminis</name>
    <dbReference type="NCBI Taxonomy" id="191047"/>
    <lineage>
        <taxon>Eukaryota</taxon>
        <taxon>Fungi</taxon>
        <taxon>Dikarya</taxon>
        <taxon>Ascomycota</taxon>
        <taxon>Pezizomycotina</taxon>
        <taxon>Eurotiomycetes</taxon>
        <taxon>Chaetothyriomycetidae</taxon>
        <taxon>Chaetothyriales</taxon>
        <taxon>Trichomeriaceae</taxon>
        <taxon>Knufia</taxon>
    </lineage>
</organism>
<dbReference type="AlphaFoldDB" id="A0AAN8EDI5"/>
<evidence type="ECO:0000313" key="2">
    <source>
        <dbReference type="Proteomes" id="UP001316803"/>
    </source>
</evidence>
<name>A0AAN8EDI5_9EURO</name>
<keyword evidence="2" id="KW-1185">Reference proteome</keyword>
<evidence type="ECO:0000313" key="1">
    <source>
        <dbReference type="EMBL" id="KAK5953079.1"/>
    </source>
</evidence>